<name>A0ABV3V7Q5_9MICC</name>
<keyword evidence="2 6" id="KW-0418">Kinase</keyword>
<keyword evidence="7" id="KW-1185">Reference proteome</keyword>
<feature type="transmembrane region" description="Helical" evidence="4">
    <location>
        <begin position="144"/>
        <end position="164"/>
    </location>
</feature>
<feature type="transmembrane region" description="Helical" evidence="4">
    <location>
        <begin position="32"/>
        <end position="57"/>
    </location>
</feature>
<evidence type="ECO:0000259" key="5">
    <source>
        <dbReference type="Pfam" id="PF07730"/>
    </source>
</evidence>
<reference evidence="6 7" key="1">
    <citation type="journal article" date="2024" name="Fungal Genet. Biol.">
        <title>The porcine skin microbiome exhibits broad fungal antagonism.</title>
        <authorList>
            <person name="De La Cruz K.F."/>
            <person name="Townsend E.C."/>
            <person name="Alex Cheong J.Z."/>
            <person name="Salamzade R."/>
            <person name="Liu A."/>
            <person name="Sandstrom S."/>
            <person name="Davila E."/>
            <person name="Huang L."/>
            <person name="Xu K.H."/>
            <person name="Wu S.Y."/>
            <person name="Meudt J.J."/>
            <person name="Shanmuganayagam D."/>
            <person name="Gibson A.L.F."/>
            <person name="Kalan L.R."/>
        </authorList>
    </citation>
    <scope>NUCLEOTIDE SEQUENCE [LARGE SCALE GENOMIC DNA]</scope>
    <source>
        <strain evidence="6 7">LK2625</strain>
    </source>
</reference>
<keyword evidence="3" id="KW-0902">Two-component regulatory system</keyword>
<gene>
    <name evidence="6" type="ORF">VVR66_13865</name>
</gene>
<keyword evidence="4" id="KW-1133">Transmembrane helix</keyword>
<dbReference type="Pfam" id="PF07730">
    <property type="entry name" value="HisKA_3"/>
    <property type="match status" value="1"/>
</dbReference>
<feature type="transmembrane region" description="Helical" evidence="4">
    <location>
        <begin position="63"/>
        <end position="81"/>
    </location>
</feature>
<dbReference type="Gene3D" id="1.20.5.1930">
    <property type="match status" value="1"/>
</dbReference>
<evidence type="ECO:0000256" key="3">
    <source>
        <dbReference type="ARBA" id="ARBA00023012"/>
    </source>
</evidence>
<sequence>MALPSDRSTASRNPTLGSSTAASVHQRRNMAVVWWSTYLSLIFLAIFIYGLALLVRVAQDPQLVALVVAALGALAIVPWAMTVLRARRGIDNATFRTPTMACAGILAFASALISLWSPPAFGVGALPLALVLATAALSLSKGRWWVIFAALFLPAAHLSLAIALNGTPAESRDLITVTWLSFFTVLGVPTSLWVWAVMVELDVTRQQAAELAITNERLRFAADLHDVQGHHLQVISLKTDLASRLLAKDRPDAAAPHILEAHDAAQTALQETRALVQGYRKTTLTQELNNASAVLESAGVKTNVTVPELIATWSQQPESTELGSVLGLAVREATTNILRHSHAGTADFDLTLGSGPSVHGAAVVELRIRNDGAPALVTQASVNSHASSGLDGLRRRLADIGGQLNTETTTNQEFILRVSVPRSMDFPAAHDKDDSQ</sequence>
<dbReference type="PANTHER" id="PTHR24421:SF63">
    <property type="entry name" value="SENSOR HISTIDINE KINASE DESK"/>
    <property type="match status" value="1"/>
</dbReference>
<dbReference type="InterPro" id="IPR050482">
    <property type="entry name" value="Sensor_HK_TwoCompSys"/>
</dbReference>
<dbReference type="PANTHER" id="PTHR24421">
    <property type="entry name" value="NITRATE/NITRITE SENSOR PROTEIN NARX-RELATED"/>
    <property type="match status" value="1"/>
</dbReference>
<evidence type="ECO:0000313" key="6">
    <source>
        <dbReference type="EMBL" id="MEX3595801.1"/>
    </source>
</evidence>
<organism evidence="6 7">
    <name type="scientific">Kocuria carniphila</name>
    <dbReference type="NCBI Taxonomy" id="262208"/>
    <lineage>
        <taxon>Bacteria</taxon>
        <taxon>Bacillati</taxon>
        <taxon>Actinomycetota</taxon>
        <taxon>Actinomycetes</taxon>
        <taxon>Micrococcales</taxon>
        <taxon>Micrococcaceae</taxon>
        <taxon>Kocuria</taxon>
    </lineage>
</organism>
<dbReference type="InterPro" id="IPR011712">
    <property type="entry name" value="Sig_transdc_His_kin_sub3_dim/P"/>
</dbReference>
<dbReference type="RefSeq" id="WP_129701160.1">
    <property type="nucleotide sequence ID" value="NZ_JALXKX010000104.1"/>
</dbReference>
<evidence type="ECO:0000313" key="7">
    <source>
        <dbReference type="Proteomes" id="UP001558481"/>
    </source>
</evidence>
<dbReference type="InterPro" id="IPR036890">
    <property type="entry name" value="HATPase_C_sf"/>
</dbReference>
<keyword evidence="4" id="KW-0812">Transmembrane</keyword>
<evidence type="ECO:0000256" key="4">
    <source>
        <dbReference type="SAM" id="Phobius"/>
    </source>
</evidence>
<keyword evidence="4" id="KW-0472">Membrane</keyword>
<evidence type="ECO:0000256" key="1">
    <source>
        <dbReference type="ARBA" id="ARBA00022679"/>
    </source>
</evidence>
<evidence type="ECO:0000256" key="2">
    <source>
        <dbReference type="ARBA" id="ARBA00022777"/>
    </source>
</evidence>
<feature type="domain" description="Signal transduction histidine kinase subgroup 3 dimerisation and phosphoacceptor" evidence="5">
    <location>
        <begin position="216"/>
        <end position="283"/>
    </location>
</feature>
<dbReference type="EMBL" id="JAYWLU010000017">
    <property type="protein sequence ID" value="MEX3595801.1"/>
    <property type="molecule type" value="Genomic_DNA"/>
</dbReference>
<comment type="caution">
    <text evidence="6">The sequence shown here is derived from an EMBL/GenBank/DDBJ whole genome shotgun (WGS) entry which is preliminary data.</text>
</comment>
<dbReference type="Gene3D" id="3.30.565.10">
    <property type="entry name" value="Histidine kinase-like ATPase, C-terminal domain"/>
    <property type="match status" value="1"/>
</dbReference>
<accession>A0ABV3V7Q5</accession>
<feature type="transmembrane region" description="Helical" evidence="4">
    <location>
        <begin position="176"/>
        <end position="197"/>
    </location>
</feature>
<keyword evidence="1" id="KW-0808">Transferase</keyword>
<dbReference type="GO" id="GO:0016301">
    <property type="term" value="F:kinase activity"/>
    <property type="evidence" value="ECO:0007669"/>
    <property type="project" value="UniProtKB-KW"/>
</dbReference>
<dbReference type="CDD" id="cd16917">
    <property type="entry name" value="HATPase_UhpB-NarQ-NarX-like"/>
    <property type="match status" value="1"/>
</dbReference>
<protein>
    <submittedName>
        <fullName evidence="6">Histidine kinase</fullName>
    </submittedName>
</protein>
<proteinExistence type="predicted"/>
<dbReference type="Proteomes" id="UP001558481">
    <property type="component" value="Unassembled WGS sequence"/>
</dbReference>